<dbReference type="EMBL" id="PP916319">
    <property type="protein sequence ID" value="XDG30437.1"/>
    <property type="molecule type" value="Genomic_DNA"/>
</dbReference>
<sequence>MSKSEFVYCLKPVGKRNGGPVALYVARKGLGRLLLGRWRLAGTYPTQTQAREAAKRLARQQGHRHGVCVTRR</sequence>
<evidence type="ECO:0008006" key="2">
    <source>
        <dbReference type="Google" id="ProtNLM"/>
    </source>
</evidence>
<name>A0AB39AI97_9VIRU</name>
<gene>
    <name evidence="1" type="ORF">ABMZ61_36</name>
</gene>
<protein>
    <recommendedName>
        <fullName evidence="2">WGR domain-containing protein</fullName>
    </recommendedName>
</protein>
<reference evidence="1" key="2">
    <citation type="submission" date="2024-08" db="EMBL/GenBank/DDBJ databases">
        <title>Characterization of Pseudomonas aeruginosa phages for therapeutic use.</title>
        <authorList>
            <person name="Nour El-Din H."/>
        </authorList>
    </citation>
    <scope>NUCLEOTIDE SEQUENCE</scope>
</reference>
<evidence type="ECO:0000313" key="1">
    <source>
        <dbReference type="EMBL" id="XDG30437.1"/>
    </source>
</evidence>
<accession>A0AB39AI97</accession>
<proteinExistence type="predicted"/>
<organism evidence="1">
    <name type="scientific">Pseudomonas phage vB_PaeS_HTN2</name>
    <dbReference type="NCBI Taxonomy" id="3236647"/>
    <lineage>
        <taxon>Viruses</taxon>
    </lineage>
</organism>
<reference evidence="1" key="1">
    <citation type="submission" date="2024-06" db="EMBL/GenBank/DDBJ databases">
        <authorList>
            <person name="Peters D.L."/>
        </authorList>
    </citation>
    <scope>NUCLEOTIDE SEQUENCE</scope>
</reference>